<reference evidence="2" key="1">
    <citation type="submission" date="2021-12" db="EMBL/GenBank/DDBJ databases">
        <authorList>
            <person name="King R."/>
        </authorList>
    </citation>
    <scope>NUCLEOTIDE SEQUENCE</scope>
</reference>
<feature type="compositionally biased region" description="Low complexity" evidence="1">
    <location>
        <begin position="89"/>
        <end position="109"/>
    </location>
</feature>
<gene>
    <name evidence="2" type="ORF">DIATSA_LOCUS8782</name>
</gene>
<evidence type="ECO:0000313" key="3">
    <source>
        <dbReference type="Proteomes" id="UP001153714"/>
    </source>
</evidence>
<dbReference type="EMBL" id="OU893334">
    <property type="protein sequence ID" value="CAG9791150.1"/>
    <property type="molecule type" value="Genomic_DNA"/>
</dbReference>
<dbReference type="Proteomes" id="UP001153714">
    <property type="component" value="Chromosome 3"/>
</dbReference>
<sequence>MSYNYYGNRSDRTTKLNSLKDVKTGKSAAPKKVIQSKTLGQCSRGKSCSAGIIIEDWYRKPRKSTQSDINFSTRNTKKSIDYCKKCGDQVQSSSKSSNSDKSQSRKSNNVKIESLNAPRVINKTKHRIDGFNLKLNGNHIKNNGVKQYYKNENFKSTISLQDTEAELRKMSLDTIKELPEFHTITESGVNIYNVLSDSEEEIGFLDTNKVDNVDELKKFREDNYFECHSVKSRIDNKGSVTSLVDHKCVYRFYLNDRLFPVPVSTDHHDNVRCVECHLPITLKMDNDEGNGTIQAKVNLGDDKVQDMILFLPVKKSLMIKERRKQIKTEEEVLYFGVIKLDAYGNSVFNSTLPGDSLALKYQKGYQEHRNDQSYKYNGIEEDDVIVI</sequence>
<reference evidence="2" key="2">
    <citation type="submission" date="2022-10" db="EMBL/GenBank/DDBJ databases">
        <authorList>
            <consortium name="ENA_rothamsted_submissions"/>
            <consortium name="culmorum"/>
            <person name="King R."/>
        </authorList>
    </citation>
    <scope>NUCLEOTIDE SEQUENCE</scope>
</reference>
<organism evidence="2 3">
    <name type="scientific">Diatraea saccharalis</name>
    <name type="common">sugarcane borer</name>
    <dbReference type="NCBI Taxonomy" id="40085"/>
    <lineage>
        <taxon>Eukaryota</taxon>
        <taxon>Metazoa</taxon>
        <taxon>Ecdysozoa</taxon>
        <taxon>Arthropoda</taxon>
        <taxon>Hexapoda</taxon>
        <taxon>Insecta</taxon>
        <taxon>Pterygota</taxon>
        <taxon>Neoptera</taxon>
        <taxon>Endopterygota</taxon>
        <taxon>Lepidoptera</taxon>
        <taxon>Glossata</taxon>
        <taxon>Ditrysia</taxon>
        <taxon>Pyraloidea</taxon>
        <taxon>Crambidae</taxon>
        <taxon>Crambinae</taxon>
        <taxon>Diatraea</taxon>
    </lineage>
</organism>
<dbReference type="OrthoDB" id="10002384at2759"/>
<evidence type="ECO:0000313" key="2">
    <source>
        <dbReference type="EMBL" id="CAG9791150.1"/>
    </source>
</evidence>
<proteinExistence type="predicted"/>
<evidence type="ECO:0000256" key="1">
    <source>
        <dbReference type="SAM" id="MobiDB-lite"/>
    </source>
</evidence>
<accession>A0A9N9WHM0</accession>
<keyword evidence="3" id="KW-1185">Reference proteome</keyword>
<feature type="region of interest" description="Disordered" evidence="1">
    <location>
        <begin position="88"/>
        <end position="115"/>
    </location>
</feature>
<name>A0A9N9WHM0_9NEOP</name>
<protein>
    <submittedName>
        <fullName evidence="2">Uncharacterized protein</fullName>
    </submittedName>
</protein>
<dbReference type="AlphaFoldDB" id="A0A9N9WHM0"/>